<sequence>MEISSVLAQGTNYSVSKTQTLKTESSDKVSESKECSEAEKLKAFKQEFLKKVEALPYKKGASVSVQITDGAFKRMMKEPKFKEEMMQTLNEDARTSHYEPVGTVLTKIDQNGYSGYSYCKENEGAFAAHSSNKDSFYSKKAEKKYSEAESNKKELERMYQKKIQDKEYYENLTEKKLQYQEAYVSKQYAKNINSIYSDI</sequence>
<gene>
    <name evidence="2" type="ORF">psyc5s11_07760</name>
</gene>
<accession>A0ABM7T1G4</accession>
<evidence type="ECO:0000313" key="2">
    <source>
        <dbReference type="EMBL" id="BCZ44709.1"/>
    </source>
</evidence>
<keyword evidence="1" id="KW-0175">Coiled coil</keyword>
<reference evidence="3" key="1">
    <citation type="submission" date="2021-07" db="EMBL/GenBank/DDBJ databases">
        <title>Complete genome sequencing of a Clostridium isolate.</title>
        <authorList>
            <person name="Ueki A."/>
            <person name="Tonouchi A."/>
        </authorList>
    </citation>
    <scope>NUCLEOTIDE SEQUENCE [LARGE SCALE GENOMIC DNA]</scope>
    <source>
        <strain evidence="3">C5S11</strain>
    </source>
</reference>
<keyword evidence="3" id="KW-1185">Reference proteome</keyword>
<organism evidence="2 3">
    <name type="scientific">Clostridium gelidum</name>
    <dbReference type="NCBI Taxonomy" id="704125"/>
    <lineage>
        <taxon>Bacteria</taxon>
        <taxon>Bacillati</taxon>
        <taxon>Bacillota</taxon>
        <taxon>Clostridia</taxon>
        <taxon>Eubacteriales</taxon>
        <taxon>Clostridiaceae</taxon>
        <taxon>Clostridium</taxon>
    </lineage>
</organism>
<evidence type="ECO:0000256" key="1">
    <source>
        <dbReference type="SAM" id="Coils"/>
    </source>
</evidence>
<protein>
    <submittedName>
        <fullName evidence="2">Uncharacterized protein</fullName>
    </submittedName>
</protein>
<evidence type="ECO:0000313" key="3">
    <source>
        <dbReference type="Proteomes" id="UP000824633"/>
    </source>
</evidence>
<dbReference type="EMBL" id="AP024849">
    <property type="protein sequence ID" value="BCZ44709.1"/>
    <property type="molecule type" value="Genomic_DNA"/>
</dbReference>
<name>A0ABM7T1G4_9CLOT</name>
<dbReference type="RefSeq" id="WP_224036368.1">
    <property type="nucleotide sequence ID" value="NZ_AP024849.1"/>
</dbReference>
<feature type="coiled-coil region" evidence="1">
    <location>
        <begin position="138"/>
        <end position="165"/>
    </location>
</feature>
<proteinExistence type="predicted"/>
<dbReference type="Proteomes" id="UP000824633">
    <property type="component" value="Chromosome"/>
</dbReference>